<feature type="transmembrane region" description="Helical" evidence="7">
    <location>
        <begin position="110"/>
        <end position="129"/>
    </location>
</feature>
<feature type="transmembrane region" description="Helical" evidence="7">
    <location>
        <begin position="389"/>
        <end position="407"/>
    </location>
</feature>
<feature type="transmembrane region" description="Helical" evidence="7">
    <location>
        <begin position="472"/>
        <end position="495"/>
    </location>
</feature>
<dbReference type="InterPro" id="IPR036259">
    <property type="entry name" value="MFS_trans_sf"/>
</dbReference>
<protein>
    <submittedName>
        <fullName evidence="9">Membrane transporter</fullName>
    </submittedName>
</protein>
<keyword evidence="10" id="KW-1185">Reference proteome</keyword>
<feature type="transmembrane region" description="Helical" evidence="7">
    <location>
        <begin position="199"/>
        <end position="217"/>
    </location>
</feature>
<evidence type="ECO:0000313" key="9">
    <source>
        <dbReference type="EMBL" id="KZL64396.1"/>
    </source>
</evidence>
<reference evidence="9 10" key="1">
    <citation type="submission" date="2015-06" db="EMBL/GenBank/DDBJ databases">
        <title>Survival trade-offs in plant roots during colonization by closely related pathogenic and mutualistic fungi.</title>
        <authorList>
            <person name="Hacquard S."/>
            <person name="Kracher B."/>
            <person name="Hiruma K."/>
            <person name="Weinman A."/>
            <person name="Muench P."/>
            <person name="Garrido Oter R."/>
            <person name="Ver Loren van Themaat E."/>
            <person name="Dallerey J.-F."/>
            <person name="Damm U."/>
            <person name="Henrissat B."/>
            <person name="Lespinet O."/>
            <person name="Thon M."/>
            <person name="Kemen E."/>
            <person name="McHardy A.C."/>
            <person name="Schulze-Lefert P."/>
            <person name="O'Connell R.J."/>
        </authorList>
    </citation>
    <scope>NUCLEOTIDE SEQUENCE [LARGE SCALE GENOMIC DNA]</scope>
    <source>
        <strain evidence="9 10">0861</strain>
    </source>
</reference>
<evidence type="ECO:0000256" key="6">
    <source>
        <dbReference type="SAM" id="MobiDB-lite"/>
    </source>
</evidence>
<dbReference type="AlphaFoldDB" id="A0A166M7Z8"/>
<feature type="transmembrane region" description="Helical" evidence="7">
    <location>
        <begin position="161"/>
        <end position="187"/>
    </location>
</feature>
<evidence type="ECO:0000259" key="8">
    <source>
        <dbReference type="PROSITE" id="PS50850"/>
    </source>
</evidence>
<feature type="transmembrane region" description="Helical" evidence="7">
    <location>
        <begin position="501"/>
        <end position="522"/>
    </location>
</feature>
<keyword evidence="5 7" id="KW-0472">Membrane</keyword>
<evidence type="ECO:0000256" key="7">
    <source>
        <dbReference type="SAM" id="Phobius"/>
    </source>
</evidence>
<keyword evidence="3 7" id="KW-0812">Transmembrane</keyword>
<feature type="transmembrane region" description="Helical" evidence="7">
    <location>
        <begin position="78"/>
        <end position="98"/>
    </location>
</feature>
<dbReference type="PANTHER" id="PTHR23511">
    <property type="entry name" value="SYNAPTIC VESICLE GLYCOPROTEIN 2"/>
    <property type="match status" value="1"/>
</dbReference>
<feature type="transmembrane region" description="Helical" evidence="7">
    <location>
        <begin position="136"/>
        <end position="155"/>
    </location>
</feature>
<feature type="transmembrane region" description="Helical" evidence="7">
    <location>
        <begin position="414"/>
        <end position="433"/>
    </location>
</feature>
<keyword evidence="2" id="KW-0813">Transport</keyword>
<dbReference type="Gene3D" id="1.20.1250.20">
    <property type="entry name" value="MFS general substrate transporter like domains"/>
    <property type="match status" value="1"/>
</dbReference>
<evidence type="ECO:0000256" key="4">
    <source>
        <dbReference type="ARBA" id="ARBA00022989"/>
    </source>
</evidence>
<accession>A0A166M7Z8</accession>
<dbReference type="GO" id="GO:0022857">
    <property type="term" value="F:transmembrane transporter activity"/>
    <property type="evidence" value="ECO:0007669"/>
    <property type="project" value="InterPro"/>
</dbReference>
<dbReference type="GO" id="GO:0016020">
    <property type="term" value="C:membrane"/>
    <property type="evidence" value="ECO:0007669"/>
    <property type="project" value="UniProtKB-SubCell"/>
</dbReference>
<feature type="transmembrane region" description="Helical" evidence="7">
    <location>
        <begin position="241"/>
        <end position="263"/>
    </location>
</feature>
<comment type="subcellular location">
    <subcellularLocation>
        <location evidence="1">Membrane</location>
        <topology evidence="1">Multi-pass membrane protein</topology>
    </subcellularLocation>
</comment>
<dbReference type="EMBL" id="LFIV01000289">
    <property type="protein sequence ID" value="KZL64396.1"/>
    <property type="molecule type" value="Genomic_DNA"/>
</dbReference>
<evidence type="ECO:0000256" key="2">
    <source>
        <dbReference type="ARBA" id="ARBA00022448"/>
    </source>
</evidence>
<evidence type="ECO:0000256" key="1">
    <source>
        <dbReference type="ARBA" id="ARBA00004141"/>
    </source>
</evidence>
<comment type="caution">
    <text evidence="9">The sequence shown here is derived from an EMBL/GenBank/DDBJ whole genome shotgun (WGS) entry which is preliminary data.</text>
</comment>
<dbReference type="InterPro" id="IPR011701">
    <property type="entry name" value="MFS"/>
</dbReference>
<feature type="domain" description="Major facilitator superfamily (MFS) profile" evidence="8">
    <location>
        <begin position="69"/>
        <end position="525"/>
    </location>
</feature>
<dbReference type="Pfam" id="PF07690">
    <property type="entry name" value="MFS_1"/>
    <property type="match status" value="1"/>
</dbReference>
<proteinExistence type="predicted"/>
<keyword evidence="4 7" id="KW-1133">Transmembrane helix</keyword>
<sequence length="530" mass="57288">MTSKSVTDPSHGEKGKTANDNGSVLDATSSPVYESGNDLLGDEKMNPVLLNKMYLVNKAINEIGWTPFHLKLFFLNGFGYAVDSMAAMLQGIIATQAYVEIGGGGYRTGLTMALYAGLLVGALFWGFGADIIGRRIAFNITLVIAAVSTIVAGAMPNWGALGLFVAALGFGAGGNLILDPAVFLEFLPFDKQWTITAMAAWWGLGQTLEGGIAWGIFSRDDWSCEATPEPLEVCTWQNNKAWRLIMFTSGAIILVMSVARVLVVRLEETPKYLLSAGRDADLVANLQALAARYDRTCSLTTQQLEACGHLNAEFSERKAHQGIGRQLLCHLRGLFVTRKIAISTGLIWLSWAMIGMAYPLFYVFLPSVISSRIAADPPTFYETWRDYTIVNFCAIFGPLIAGCLAEIRILGRRYTMVIGAIVTMAFFFGYTAVSTTQQNLALSCSISVCINVYYGTLYAYTAEVLPSAHRTTGNGVAVAANRAMGLLSAVIAVVADTKTATPLYTCAALFFLLAVVSALLPFEPYGRRAS</sequence>
<dbReference type="SUPFAM" id="SSF103473">
    <property type="entry name" value="MFS general substrate transporter"/>
    <property type="match status" value="1"/>
</dbReference>
<dbReference type="PANTHER" id="PTHR23511:SF4">
    <property type="entry name" value="MAJOR FACILITATOR SUPERFAMILY (MFS) PROFILE DOMAIN-CONTAINING PROTEIN"/>
    <property type="match status" value="1"/>
</dbReference>
<evidence type="ECO:0000256" key="5">
    <source>
        <dbReference type="ARBA" id="ARBA00023136"/>
    </source>
</evidence>
<feature type="transmembrane region" description="Helical" evidence="7">
    <location>
        <begin position="346"/>
        <end position="369"/>
    </location>
</feature>
<evidence type="ECO:0000313" key="10">
    <source>
        <dbReference type="Proteomes" id="UP000076552"/>
    </source>
</evidence>
<dbReference type="Proteomes" id="UP000076552">
    <property type="component" value="Unassembled WGS sequence"/>
</dbReference>
<organism evidence="9 10">
    <name type="scientific">Colletotrichum tofieldiae</name>
    <dbReference type="NCBI Taxonomy" id="708197"/>
    <lineage>
        <taxon>Eukaryota</taxon>
        <taxon>Fungi</taxon>
        <taxon>Dikarya</taxon>
        <taxon>Ascomycota</taxon>
        <taxon>Pezizomycotina</taxon>
        <taxon>Sordariomycetes</taxon>
        <taxon>Hypocreomycetidae</taxon>
        <taxon>Glomerellales</taxon>
        <taxon>Glomerellaceae</taxon>
        <taxon>Colletotrichum</taxon>
        <taxon>Colletotrichum spaethianum species complex</taxon>
    </lineage>
</organism>
<dbReference type="PROSITE" id="PS50850">
    <property type="entry name" value="MFS"/>
    <property type="match status" value="1"/>
</dbReference>
<feature type="region of interest" description="Disordered" evidence="6">
    <location>
        <begin position="1"/>
        <end position="26"/>
    </location>
</feature>
<gene>
    <name evidence="9" type="ORF">CT0861_09801</name>
</gene>
<dbReference type="InterPro" id="IPR020846">
    <property type="entry name" value="MFS_dom"/>
</dbReference>
<feature type="transmembrane region" description="Helical" evidence="7">
    <location>
        <begin position="439"/>
        <end position="460"/>
    </location>
</feature>
<dbReference type="STRING" id="708197.A0A166M7Z8"/>
<name>A0A166M7Z8_9PEZI</name>
<evidence type="ECO:0000256" key="3">
    <source>
        <dbReference type="ARBA" id="ARBA00022692"/>
    </source>
</evidence>